<evidence type="ECO:0000313" key="1">
    <source>
        <dbReference type="EMBL" id="KAG7170755.1"/>
    </source>
</evidence>
<comment type="caution">
    <text evidence="1">The sequence shown here is derived from an EMBL/GenBank/DDBJ whole genome shotgun (WGS) entry which is preliminary data.</text>
</comment>
<evidence type="ECO:0000313" key="2">
    <source>
        <dbReference type="Proteomes" id="UP000747542"/>
    </source>
</evidence>
<organism evidence="1 2">
    <name type="scientific">Homarus americanus</name>
    <name type="common">American lobster</name>
    <dbReference type="NCBI Taxonomy" id="6706"/>
    <lineage>
        <taxon>Eukaryota</taxon>
        <taxon>Metazoa</taxon>
        <taxon>Ecdysozoa</taxon>
        <taxon>Arthropoda</taxon>
        <taxon>Crustacea</taxon>
        <taxon>Multicrustacea</taxon>
        <taxon>Malacostraca</taxon>
        <taxon>Eumalacostraca</taxon>
        <taxon>Eucarida</taxon>
        <taxon>Decapoda</taxon>
        <taxon>Pleocyemata</taxon>
        <taxon>Astacidea</taxon>
        <taxon>Nephropoidea</taxon>
        <taxon>Nephropidae</taxon>
        <taxon>Homarus</taxon>
    </lineage>
</organism>
<gene>
    <name evidence="1" type="ORF">Hamer_G026954</name>
</gene>
<dbReference type="EMBL" id="JAHLQT010013650">
    <property type="protein sequence ID" value="KAG7170755.1"/>
    <property type="molecule type" value="Genomic_DNA"/>
</dbReference>
<dbReference type="Proteomes" id="UP000747542">
    <property type="component" value="Unassembled WGS sequence"/>
</dbReference>
<name>A0A8J5KIS6_HOMAM</name>
<accession>A0A8J5KIS6</accession>
<sequence length="243" mass="26747">MWVCVVYVSNMDGLTIGHKVAVKLVPSNELILELSLGGEEGPEVEKKVAVLDGQKRETRIIATRGDYGVSDDEGLLFAKRSIPMRFRGSFETALYCSELMALSMTHSNPFDLLMLYKQSKKHPGTVPPGYRHSPTSPGTVPPGYRYLVPLSSGTVSPGHRPVSLKGRYCLTSPGTVSIVPSATNLKTNAIDKSQDLAQARQDDSRQIHLELIYQKFRALIPTRSPHLREFVTIGNAPCQVKGR</sequence>
<proteinExistence type="predicted"/>
<dbReference type="AlphaFoldDB" id="A0A8J5KIS6"/>
<reference evidence="1" key="1">
    <citation type="journal article" date="2021" name="Sci. Adv.">
        <title>The American lobster genome reveals insights on longevity, neural, and immune adaptations.</title>
        <authorList>
            <person name="Polinski J.M."/>
            <person name="Zimin A.V."/>
            <person name="Clark K.F."/>
            <person name="Kohn A.B."/>
            <person name="Sadowski N."/>
            <person name="Timp W."/>
            <person name="Ptitsyn A."/>
            <person name="Khanna P."/>
            <person name="Romanova D.Y."/>
            <person name="Williams P."/>
            <person name="Greenwood S.J."/>
            <person name="Moroz L.L."/>
            <person name="Walt D.R."/>
            <person name="Bodnar A.G."/>
        </authorList>
    </citation>
    <scope>NUCLEOTIDE SEQUENCE</scope>
    <source>
        <strain evidence="1">GMGI-L3</strain>
    </source>
</reference>
<protein>
    <submittedName>
        <fullName evidence="1">Uncharacterized protein</fullName>
    </submittedName>
</protein>
<keyword evidence="2" id="KW-1185">Reference proteome</keyword>